<dbReference type="InterPro" id="IPR029063">
    <property type="entry name" value="SAM-dependent_MTases_sf"/>
</dbReference>
<dbReference type="SUPFAM" id="SSF53335">
    <property type="entry name" value="S-adenosyl-L-methionine-dependent methyltransferases"/>
    <property type="match status" value="1"/>
</dbReference>
<evidence type="ECO:0008006" key="5">
    <source>
        <dbReference type="Google" id="ProtNLM"/>
    </source>
</evidence>
<dbReference type="CDD" id="cd02440">
    <property type="entry name" value="AdoMet_MTases"/>
    <property type="match status" value="1"/>
</dbReference>
<evidence type="ECO:0000256" key="2">
    <source>
        <dbReference type="ARBA" id="ARBA00022679"/>
    </source>
</evidence>
<organism evidence="3 4">
    <name type="scientific">Gordonia paraffinivorans NBRC 108238</name>
    <dbReference type="NCBI Taxonomy" id="1223543"/>
    <lineage>
        <taxon>Bacteria</taxon>
        <taxon>Bacillati</taxon>
        <taxon>Actinomycetota</taxon>
        <taxon>Actinomycetes</taxon>
        <taxon>Mycobacteriales</taxon>
        <taxon>Gordoniaceae</taxon>
        <taxon>Gordonia</taxon>
    </lineage>
</organism>
<dbReference type="Pfam" id="PF03602">
    <property type="entry name" value="Cons_hypoth95"/>
    <property type="match status" value="1"/>
</dbReference>
<evidence type="ECO:0000313" key="4">
    <source>
        <dbReference type="Proteomes" id="UP000035021"/>
    </source>
</evidence>
<dbReference type="InterPro" id="IPR002052">
    <property type="entry name" value="DNA_methylase_N6_adenine_CS"/>
</dbReference>
<gene>
    <name evidence="3" type="ORF">GP2_001_01100</name>
</gene>
<accession>A0ABQ0IFA4</accession>
<keyword evidence="1" id="KW-0489">Methyltransferase</keyword>
<protein>
    <recommendedName>
        <fullName evidence="5">Methyltransferase</fullName>
    </recommendedName>
</protein>
<dbReference type="InterPro" id="IPR004398">
    <property type="entry name" value="RNA_MeTrfase_RsmD"/>
</dbReference>
<dbReference type="PANTHER" id="PTHR43542">
    <property type="entry name" value="METHYLTRANSFERASE"/>
    <property type="match status" value="1"/>
</dbReference>
<name>A0ABQ0IFA4_9ACTN</name>
<dbReference type="PANTHER" id="PTHR43542:SF1">
    <property type="entry name" value="METHYLTRANSFERASE"/>
    <property type="match status" value="1"/>
</dbReference>
<comment type="caution">
    <text evidence="3">The sequence shown here is derived from an EMBL/GenBank/DDBJ whole genome shotgun (WGS) entry which is preliminary data.</text>
</comment>
<dbReference type="PROSITE" id="PS00092">
    <property type="entry name" value="N6_MTASE"/>
    <property type="match status" value="1"/>
</dbReference>
<keyword evidence="4" id="KW-1185">Reference proteome</keyword>
<evidence type="ECO:0000256" key="1">
    <source>
        <dbReference type="ARBA" id="ARBA00022603"/>
    </source>
</evidence>
<dbReference type="Gene3D" id="3.40.50.150">
    <property type="entry name" value="Vaccinia Virus protein VP39"/>
    <property type="match status" value="1"/>
</dbReference>
<proteinExistence type="predicted"/>
<reference evidence="3 4" key="1">
    <citation type="submission" date="2013-02" db="EMBL/GenBank/DDBJ databases">
        <title>Whole genome shotgun sequence of Gordonia paraffinivorans NBRC 108238.</title>
        <authorList>
            <person name="Isaki-Nakamura S."/>
            <person name="Hosoyama A."/>
            <person name="Tsuchikane K."/>
            <person name="Ando Y."/>
            <person name="Baba S."/>
            <person name="Ohji S."/>
            <person name="Hamada M."/>
            <person name="Tamura T."/>
            <person name="Yamazoe A."/>
            <person name="Yamazaki S."/>
            <person name="Fujita N."/>
        </authorList>
    </citation>
    <scope>NUCLEOTIDE SEQUENCE [LARGE SCALE GENOMIC DNA]</scope>
    <source>
        <strain evidence="3 4">NBRC 108238</strain>
    </source>
</reference>
<keyword evidence="2" id="KW-0808">Transferase</keyword>
<dbReference type="PIRSF" id="PIRSF004553">
    <property type="entry name" value="CHP00095"/>
    <property type="match status" value="1"/>
</dbReference>
<dbReference type="NCBIfam" id="TIGR00095">
    <property type="entry name" value="16S rRNA (guanine(966)-N(2))-methyltransferase RsmD"/>
    <property type="match status" value="1"/>
</dbReference>
<dbReference type="Proteomes" id="UP000035021">
    <property type="component" value="Unassembled WGS sequence"/>
</dbReference>
<dbReference type="EMBL" id="BAOQ01000001">
    <property type="protein sequence ID" value="GAC82257.1"/>
    <property type="molecule type" value="Genomic_DNA"/>
</dbReference>
<evidence type="ECO:0000313" key="3">
    <source>
        <dbReference type="EMBL" id="GAC82257.1"/>
    </source>
</evidence>
<sequence>MWGFGGWENGRMTRIIAGRLRGRRLRVPGEGTRPTSDRVRESVFNILQARYDVDGMRVLDLYAGSGALGIEAVSRGAANVTFVESSRKAGSVIAGNVKECGIGGVATVVSRPVSSFLSVASGTPYDLVFSDPPYSLDAGALAEDLRLLAGSHLADGALVVVERSARSDDDIWPAGFEIVVDKNYGDTRVEVAEYTGA</sequence>